<dbReference type="GO" id="GO:0005975">
    <property type="term" value="P:carbohydrate metabolic process"/>
    <property type="evidence" value="ECO:0007669"/>
    <property type="project" value="InterPro"/>
</dbReference>
<gene>
    <name evidence="10" type="ORF">GPICK_06145</name>
</gene>
<dbReference type="HOGENOM" id="CLU_040681_13_1_7"/>
<dbReference type="Proteomes" id="UP000057609">
    <property type="component" value="Chromosome"/>
</dbReference>
<evidence type="ECO:0000256" key="7">
    <source>
        <dbReference type="PROSITE-ProRule" id="PRU00703"/>
    </source>
</evidence>
<organism evidence="10 11">
    <name type="scientific">Geobacter pickeringii</name>
    <dbReference type="NCBI Taxonomy" id="345632"/>
    <lineage>
        <taxon>Bacteria</taxon>
        <taxon>Pseudomonadati</taxon>
        <taxon>Thermodesulfobacteriota</taxon>
        <taxon>Desulfuromonadia</taxon>
        <taxon>Geobacterales</taxon>
        <taxon>Geobacteraceae</taxon>
        <taxon>Geobacter</taxon>
    </lineage>
</organism>
<comment type="similarity">
    <text evidence="1 4">Belongs to the SIS family. GutQ/KpsF subfamily.</text>
</comment>
<dbReference type="PROSITE" id="PS51371">
    <property type="entry name" value="CBS"/>
    <property type="match status" value="2"/>
</dbReference>
<feature type="binding site" evidence="5">
    <location>
        <position position="72"/>
    </location>
    <ligand>
        <name>Zn(2+)</name>
        <dbReference type="ChEBI" id="CHEBI:29105"/>
    </ligand>
</feature>
<dbReference type="InterPro" id="IPR046342">
    <property type="entry name" value="CBS_dom_sf"/>
</dbReference>
<dbReference type="GO" id="GO:0019146">
    <property type="term" value="F:arabinose-5-phosphate isomerase activity"/>
    <property type="evidence" value="ECO:0007669"/>
    <property type="project" value="UniProtKB-ARBA"/>
</dbReference>
<dbReference type="Pfam" id="PF01380">
    <property type="entry name" value="SIS"/>
    <property type="match status" value="1"/>
</dbReference>
<dbReference type="GO" id="GO:1901135">
    <property type="term" value="P:carbohydrate derivative metabolic process"/>
    <property type="evidence" value="ECO:0007669"/>
    <property type="project" value="InterPro"/>
</dbReference>
<feature type="site" description="Catalytically relevant" evidence="6">
    <location>
        <position position="142"/>
    </location>
</feature>
<dbReference type="InterPro" id="IPR035474">
    <property type="entry name" value="SIS_Kpsf"/>
</dbReference>
<dbReference type="NCBIfam" id="TIGR00393">
    <property type="entry name" value="kpsF"/>
    <property type="match status" value="1"/>
</dbReference>
<dbReference type="PROSITE" id="PS51464">
    <property type="entry name" value="SIS"/>
    <property type="match status" value="1"/>
</dbReference>
<evidence type="ECO:0000256" key="4">
    <source>
        <dbReference type="PIRNR" id="PIRNR004692"/>
    </source>
</evidence>
<name>A0A0B5BG14_9BACT</name>
<reference evidence="10 11" key="1">
    <citation type="journal article" date="2015" name="Genome Announc.">
        <title>Complete Genome of Geobacter pickeringii G13T, a Metal-Reducing Isolate from Sedimentary Kaolin Deposits.</title>
        <authorList>
            <person name="Badalamenti J.P."/>
            <person name="Bond D.R."/>
        </authorList>
    </citation>
    <scope>NUCLEOTIDE SEQUENCE [LARGE SCALE GENOMIC DNA]</scope>
    <source>
        <strain evidence="10 11">G13</strain>
    </source>
</reference>
<dbReference type="KEGG" id="gpi:GPICK_06145"/>
<feature type="domain" description="CBS" evidence="8">
    <location>
        <begin position="200"/>
        <end position="258"/>
    </location>
</feature>
<evidence type="ECO:0000259" key="8">
    <source>
        <dbReference type="PROSITE" id="PS51371"/>
    </source>
</evidence>
<dbReference type="RefSeq" id="WP_039741363.1">
    <property type="nucleotide sequence ID" value="NZ_CP009788.1"/>
</dbReference>
<evidence type="ECO:0000259" key="9">
    <source>
        <dbReference type="PROSITE" id="PS51464"/>
    </source>
</evidence>
<dbReference type="Gene3D" id="3.10.580.10">
    <property type="entry name" value="CBS-domain"/>
    <property type="match status" value="1"/>
</dbReference>
<dbReference type="Pfam" id="PF00571">
    <property type="entry name" value="CBS"/>
    <property type="match status" value="2"/>
</dbReference>
<keyword evidence="11" id="KW-1185">Reference proteome</keyword>
<dbReference type="CDD" id="cd04604">
    <property type="entry name" value="CBS_pair_SIS_assoc"/>
    <property type="match status" value="1"/>
</dbReference>
<dbReference type="GO" id="GO:0097367">
    <property type="term" value="F:carbohydrate derivative binding"/>
    <property type="evidence" value="ECO:0007669"/>
    <property type="project" value="InterPro"/>
</dbReference>
<dbReference type="InterPro" id="IPR004800">
    <property type="entry name" value="KdsD/KpsF-type"/>
</dbReference>
<dbReference type="SUPFAM" id="SSF53697">
    <property type="entry name" value="SIS domain"/>
    <property type="match status" value="1"/>
</dbReference>
<evidence type="ECO:0000256" key="5">
    <source>
        <dbReference type="PIRSR" id="PIRSR004692-2"/>
    </source>
</evidence>
<feature type="site" description="Catalytically relevant" evidence="6">
    <location>
        <position position="183"/>
    </location>
</feature>
<feature type="site" description="Catalytically relevant" evidence="6">
    <location>
        <position position="49"/>
    </location>
</feature>
<feature type="domain" description="CBS" evidence="8">
    <location>
        <begin position="267"/>
        <end position="321"/>
    </location>
</feature>
<dbReference type="FunFam" id="3.40.50.10490:FF:000011">
    <property type="entry name" value="Arabinose 5-phosphate isomerase"/>
    <property type="match status" value="1"/>
</dbReference>
<evidence type="ECO:0000313" key="11">
    <source>
        <dbReference type="Proteomes" id="UP000057609"/>
    </source>
</evidence>
<evidence type="ECO:0000256" key="2">
    <source>
        <dbReference type="ARBA" id="ARBA00022737"/>
    </source>
</evidence>
<dbReference type="EMBL" id="CP009788">
    <property type="protein sequence ID" value="AJE03001.1"/>
    <property type="molecule type" value="Genomic_DNA"/>
</dbReference>
<dbReference type="STRING" id="345632.GPICK_06145"/>
<dbReference type="OrthoDB" id="9762536at2"/>
<evidence type="ECO:0000256" key="1">
    <source>
        <dbReference type="ARBA" id="ARBA00008165"/>
    </source>
</evidence>
<dbReference type="PIRSF" id="PIRSF004692">
    <property type="entry name" value="KdsD_KpsF"/>
    <property type="match status" value="1"/>
</dbReference>
<dbReference type="InterPro" id="IPR046348">
    <property type="entry name" value="SIS_dom_sf"/>
</dbReference>
<evidence type="ECO:0000256" key="6">
    <source>
        <dbReference type="PIRSR" id="PIRSR004692-3"/>
    </source>
</evidence>
<dbReference type="PANTHER" id="PTHR42745">
    <property type="match status" value="1"/>
</dbReference>
<keyword evidence="2" id="KW-0677">Repeat</keyword>
<sequence>MILEEARNVIRIEAEALLALAETINGEFERAVRLILATKGRVVVTGMGKSGLIGQKIASTMASTGTPAFFLHPAEGIHGDLGMIMKGDVVIAISNSGETEEVCRILPVIKRLGASLVAMSGNPNSTLAKAGDIFLDISVKEEACPLGLAPTASTTATLAMGDALAVALLVERGFSPEDFALFHPGGALGKKLLLMVEDVMHGGGAVPVVAEDTAMQDALFVMTSKGLGVVGVIDVAGALLGVITDGDLRRALGRGLDILHLPARELMTRNPKRIGRRELAAKALQRMEEHAITSLFVFDDENDGRPVGVVHLHDLLKVGIA</sequence>
<protein>
    <submittedName>
        <fullName evidence="10">D-arabinose 5-phosphate isomerase</fullName>
    </submittedName>
</protein>
<keyword evidence="5" id="KW-0862">Zinc</keyword>
<feature type="domain" description="SIS" evidence="9">
    <location>
        <begin position="31"/>
        <end position="174"/>
    </location>
</feature>
<dbReference type="InterPro" id="IPR050986">
    <property type="entry name" value="GutQ/KpsF_isomerases"/>
</dbReference>
<evidence type="ECO:0000313" key="10">
    <source>
        <dbReference type="EMBL" id="AJE03001.1"/>
    </source>
</evidence>
<evidence type="ECO:0000256" key="3">
    <source>
        <dbReference type="ARBA" id="ARBA00023122"/>
    </source>
</evidence>
<proteinExistence type="inferred from homology"/>
<accession>A0A0B5BG14</accession>
<keyword evidence="10" id="KW-0413">Isomerase</keyword>
<dbReference type="PANTHER" id="PTHR42745:SF1">
    <property type="entry name" value="ARABINOSE 5-PHOSPHATE ISOMERASE KDSD"/>
    <property type="match status" value="1"/>
</dbReference>
<keyword evidence="3 7" id="KW-0129">CBS domain</keyword>
<dbReference type="Gene3D" id="3.40.50.10490">
    <property type="entry name" value="Glucose-6-phosphate isomerase like protein, domain 1"/>
    <property type="match status" value="1"/>
</dbReference>
<dbReference type="SMART" id="SM00116">
    <property type="entry name" value="CBS"/>
    <property type="match status" value="2"/>
</dbReference>
<dbReference type="GO" id="GO:0046872">
    <property type="term" value="F:metal ion binding"/>
    <property type="evidence" value="ECO:0007669"/>
    <property type="project" value="UniProtKB-KW"/>
</dbReference>
<dbReference type="InterPro" id="IPR001347">
    <property type="entry name" value="SIS_dom"/>
</dbReference>
<dbReference type="AlphaFoldDB" id="A0A0B5BG14"/>
<dbReference type="CDD" id="cd05014">
    <property type="entry name" value="SIS_Kpsf"/>
    <property type="match status" value="1"/>
</dbReference>
<dbReference type="InterPro" id="IPR000644">
    <property type="entry name" value="CBS_dom"/>
</dbReference>
<keyword evidence="5" id="KW-0479">Metal-binding</keyword>
<feature type="site" description="Catalytically relevant" evidence="6">
    <location>
        <position position="101"/>
    </location>
</feature>